<dbReference type="InterPro" id="IPR038725">
    <property type="entry name" value="YdaG_split_barrel_FMN-bd"/>
</dbReference>
<dbReference type="Proteomes" id="UP000315525">
    <property type="component" value="Unassembled WGS sequence"/>
</dbReference>
<dbReference type="Gene3D" id="2.30.110.10">
    <property type="entry name" value="Electron Transport, Fmn-binding Protein, Chain A"/>
    <property type="match status" value="1"/>
</dbReference>
<evidence type="ECO:0000313" key="3">
    <source>
        <dbReference type="Proteomes" id="UP000315525"/>
    </source>
</evidence>
<feature type="domain" description="General stress protein FMN-binding split barrel" evidence="1">
    <location>
        <begin position="15"/>
        <end position="134"/>
    </location>
</feature>
<dbReference type="PANTHER" id="PTHR34818">
    <property type="entry name" value="PROTEIN BLI-3"/>
    <property type="match status" value="1"/>
</dbReference>
<protein>
    <recommendedName>
        <fullName evidence="1">General stress protein FMN-binding split barrel domain-containing protein</fullName>
    </recommendedName>
</protein>
<dbReference type="EMBL" id="SOJN01000038">
    <property type="protein sequence ID" value="TET46910.1"/>
    <property type="molecule type" value="Genomic_DNA"/>
</dbReference>
<dbReference type="SUPFAM" id="SSF50475">
    <property type="entry name" value="FMN-binding split barrel"/>
    <property type="match status" value="1"/>
</dbReference>
<organism evidence="2 3">
    <name type="scientific">candidate division TA06 bacterium</name>
    <dbReference type="NCBI Taxonomy" id="2250710"/>
    <lineage>
        <taxon>Bacteria</taxon>
        <taxon>Bacteria division TA06</taxon>
    </lineage>
</organism>
<evidence type="ECO:0000313" key="2">
    <source>
        <dbReference type="EMBL" id="TET46910.1"/>
    </source>
</evidence>
<dbReference type="PANTHER" id="PTHR34818:SF1">
    <property type="entry name" value="PROTEIN BLI-3"/>
    <property type="match status" value="1"/>
</dbReference>
<name>A0A523UWN5_UNCT6</name>
<comment type="caution">
    <text evidence="2">The sequence shown here is derived from an EMBL/GenBank/DDBJ whole genome shotgun (WGS) entry which is preliminary data.</text>
</comment>
<dbReference type="InterPro" id="IPR012349">
    <property type="entry name" value="Split_barrel_FMN-bd"/>
</dbReference>
<reference evidence="2 3" key="1">
    <citation type="submission" date="2019-03" db="EMBL/GenBank/DDBJ databases">
        <title>Metabolic potential of uncultured bacteria and archaea associated with petroleum seepage in deep-sea sediments.</title>
        <authorList>
            <person name="Dong X."/>
            <person name="Hubert C."/>
        </authorList>
    </citation>
    <scope>NUCLEOTIDE SEQUENCE [LARGE SCALE GENOMIC DNA]</scope>
    <source>
        <strain evidence="2">E44_bin18</strain>
    </source>
</reference>
<proteinExistence type="predicted"/>
<dbReference type="AlphaFoldDB" id="A0A523UWN5"/>
<accession>A0A523UWN5</accession>
<evidence type="ECO:0000259" key="1">
    <source>
        <dbReference type="Pfam" id="PF16242"/>
    </source>
</evidence>
<dbReference type="Pfam" id="PF16242">
    <property type="entry name" value="Pyrid_ox_like"/>
    <property type="match status" value="1"/>
</dbReference>
<sequence>MSSSDRNKMVAIMKENCAHAYLGTCDGDQPVVRPISPIVEDDMTIWVITFNSSRKVKQIRQNPRICLTFVEYPSGEKAATVFGRAEIVDSLDEKKRIWNLVSWDPSQFFPDGPTSDELCLLKIATEKIEWRESQTGGENVYEPAKK</sequence>
<gene>
    <name evidence="2" type="ORF">E3J62_02805</name>
</gene>
<dbReference type="InterPro" id="IPR052917">
    <property type="entry name" value="Stress-Dev_Protein"/>
</dbReference>